<evidence type="ECO:0000313" key="5">
    <source>
        <dbReference type="Ensembl" id="ENSMFAP00000059615.1"/>
    </source>
</evidence>
<feature type="region of interest" description="Disordered" evidence="4">
    <location>
        <begin position="235"/>
        <end position="259"/>
    </location>
</feature>
<evidence type="ECO:0000313" key="6">
    <source>
        <dbReference type="Proteomes" id="UP000233100"/>
    </source>
</evidence>
<comment type="subcellular location">
    <subcellularLocation>
        <location evidence="1">Secreted</location>
    </subcellularLocation>
</comment>
<evidence type="ECO:0000256" key="4">
    <source>
        <dbReference type="SAM" id="MobiDB-lite"/>
    </source>
</evidence>
<dbReference type="AlphaFoldDB" id="A0A7N9D1L8"/>
<feature type="compositionally biased region" description="Pro residues" evidence="4">
    <location>
        <begin position="104"/>
        <end position="138"/>
    </location>
</feature>
<organism evidence="5 6">
    <name type="scientific">Macaca fascicularis</name>
    <name type="common">Crab-eating macaque</name>
    <name type="synonym">Cynomolgus monkey</name>
    <dbReference type="NCBI Taxonomy" id="9541"/>
    <lineage>
        <taxon>Eukaryota</taxon>
        <taxon>Metazoa</taxon>
        <taxon>Chordata</taxon>
        <taxon>Craniata</taxon>
        <taxon>Vertebrata</taxon>
        <taxon>Euteleostomi</taxon>
        <taxon>Mammalia</taxon>
        <taxon>Eutheria</taxon>
        <taxon>Euarchontoglires</taxon>
        <taxon>Primates</taxon>
        <taxon>Haplorrhini</taxon>
        <taxon>Catarrhini</taxon>
        <taxon>Cercopithecidae</taxon>
        <taxon>Cercopithecinae</taxon>
        <taxon>Macaca</taxon>
    </lineage>
</organism>
<reference evidence="5" key="3">
    <citation type="submission" date="2025-09" db="UniProtKB">
        <authorList>
            <consortium name="Ensembl"/>
        </authorList>
    </citation>
    <scope>IDENTIFICATION</scope>
</reference>
<dbReference type="Pfam" id="PF06312">
    <property type="entry name" value="Neurexophilin"/>
    <property type="match status" value="2"/>
</dbReference>
<keyword evidence="3" id="KW-0964">Secreted</keyword>
<dbReference type="GO" id="GO:0005576">
    <property type="term" value="C:extracellular region"/>
    <property type="evidence" value="ECO:0007669"/>
    <property type="project" value="UniProtKB-SubCell"/>
</dbReference>
<evidence type="ECO:0000256" key="3">
    <source>
        <dbReference type="ARBA" id="ARBA00022525"/>
    </source>
</evidence>
<keyword evidence="6" id="KW-1185">Reference proteome</keyword>
<sequence>MEGLAGPGSAAPPLRVHRPGAQSPTPCPVSPGRTDAASRGPSARAPRPPSLRTWARGVSGVCRSESHLRCPQLGGRGRGARLGLERRGAPPPPAESDPTFSPARAPPPAPAPRLAPSPRAAPPLPPLPPLPQPPCRPPARPEPRAPRPGSGLPGTRPARPAQPLEKMRLLPEWFLLLFGPWLLKKAVNAQIPESGRPQYLSCAPPRPERAPRPAAPSAKVFRRPRRRSRLELGLADQPHCGAGPSRAAGALPAQRTKRKPSIKAARAKKIFGWGDFYFRVHTLKFSLLVTGKIVDHVNGTFSVYFRHNSSSLGNLSVSIVPPSKRVEFGGVWLPGPVPHPLQSTLALEGVLPGLGPRWDGSSSGRAGLLRGALAGPLGGALGVPGAKESRAFNCHVEYEKTNRARKHRPCLYDPSQVCFTEHTQSQAAWLCAKPFKVICIFVSFLSFDYKLVQKGTGSRTPGLRRWPRPLPAPFQSLQSSSTCPLLLLPLCDIFFYAKTDGKGNKIK</sequence>
<dbReference type="Proteomes" id="UP000233100">
    <property type="component" value="Chromosome 11"/>
</dbReference>
<evidence type="ECO:0000256" key="2">
    <source>
        <dbReference type="ARBA" id="ARBA00008118"/>
    </source>
</evidence>
<feature type="region of interest" description="Disordered" evidence="4">
    <location>
        <begin position="195"/>
        <end position="221"/>
    </location>
</feature>
<dbReference type="InterPro" id="IPR026845">
    <property type="entry name" value="NXPH/NXPE"/>
</dbReference>
<dbReference type="InterPro" id="IPR010450">
    <property type="entry name" value="Nxph"/>
</dbReference>
<dbReference type="GeneTree" id="ENSGT00950000182883"/>
<dbReference type="GO" id="GO:0005102">
    <property type="term" value="F:signaling receptor binding"/>
    <property type="evidence" value="ECO:0007669"/>
    <property type="project" value="TreeGrafter"/>
</dbReference>
<proteinExistence type="inferred from homology"/>
<evidence type="ECO:0008006" key="7">
    <source>
        <dbReference type="Google" id="ProtNLM"/>
    </source>
</evidence>
<reference evidence="5" key="2">
    <citation type="submission" date="2025-08" db="UniProtKB">
        <authorList>
            <consortium name="Ensembl"/>
        </authorList>
    </citation>
    <scope>IDENTIFICATION</scope>
</reference>
<dbReference type="PANTHER" id="PTHR17103:SF10">
    <property type="entry name" value="NEUREXOPHILIN-4"/>
    <property type="match status" value="1"/>
</dbReference>
<feature type="region of interest" description="Disordered" evidence="4">
    <location>
        <begin position="1"/>
        <end position="163"/>
    </location>
</feature>
<dbReference type="Bgee" id="ENSMFAG00000042434">
    <property type="expression patterns" value="Expressed in multicellular organism"/>
</dbReference>
<dbReference type="PANTHER" id="PTHR17103">
    <property type="entry name" value="NEUREXOPHILIN"/>
    <property type="match status" value="1"/>
</dbReference>
<name>A0A7N9D1L8_MACFA</name>
<accession>A0A7N9D1L8</accession>
<comment type="similarity">
    <text evidence="2">Belongs to the neurexophilin family.</text>
</comment>
<reference evidence="5 6" key="1">
    <citation type="submission" date="2013-03" db="EMBL/GenBank/DDBJ databases">
        <authorList>
            <person name="Warren W."/>
            <person name="Wilson R.K."/>
        </authorList>
    </citation>
    <scope>NUCLEOTIDE SEQUENCE</scope>
</reference>
<evidence type="ECO:0000256" key="1">
    <source>
        <dbReference type="ARBA" id="ARBA00004613"/>
    </source>
</evidence>
<protein>
    <recommendedName>
        <fullName evidence="7">Neurexophilin 4</fullName>
    </recommendedName>
</protein>
<dbReference type="Ensembl" id="ENSMFAT00000078451.1">
    <property type="protein sequence ID" value="ENSMFAP00000059615.1"/>
    <property type="gene ID" value="ENSMFAG00000042434.2"/>
</dbReference>